<dbReference type="KEGG" id="tva:4751453"/>
<dbReference type="InParanoid" id="A2FMZ0"/>
<reference evidence="1" key="2">
    <citation type="journal article" date="2007" name="Science">
        <title>Draft genome sequence of the sexually transmitted pathogen Trichomonas vaginalis.</title>
        <authorList>
            <person name="Carlton J.M."/>
            <person name="Hirt R.P."/>
            <person name="Silva J.C."/>
            <person name="Delcher A.L."/>
            <person name="Schatz M."/>
            <person name="Zhao Q."/>
            <person name="Wortman J.R."/>
            <person name="Bidwell S.L."/>
            <person name="Alsmark U.C.M."/>
            <person name="Besteiro S."/>
            <person name="Sicheritz-Ponten T."/>
            <person name="Noel C.J."/>
            <person name="Dacks J.B."/>
            <person name="Foster P.G."/>
            <person name="Simillion C."/>
            <person name="Van de Peer Y."/>
            <person name="Miranda-Saavedra D."/>
            <person name="Barton G.J."/>
            <person name="Westrop G.D."/>
            <person name="Mueller S."/>
            <person name="Dessi D."/>
            <person name="Fiori P.L."/>
            <person name="Ren Q."/>
            <person name="Paulsen I."/>
            <person name="Zhang H."/>
            <person name="Bastida-Corcuera F.D."/>
            <person name="Simoes-Barbosa A."/>
            <person name="Brown M.T."/>
            <person name="Hayes R.D."/>
            <person name="Mukherjee M."/>
            <person name="Okumura C.Y."/>
            <person name="Schneider R."/>
            <person name="Smith A.J."/>
            <person name="Vanacova S."/>
            <person name="Villalvazo M."/>
            <person name="Haas B.J."/>
            <person name="Pertea M."/>
            <person name="Feldblyum T.V."/>
            <person name="Utterback T.R."/>
            <person name="Shu C.L."/>
            <person name="Osoegawa K."/>
            <person name="de Jong P.J."/>
            <person name="Hrdy I."/>
            <person name="Horvathova L."/>
            <person name="Zubacova Z."/>
            <person name="Dolezal P."/>
            <person name="Malik S.B."/>
            <person name="Logsdon J.M. Jr."/>
            <person name="Henze K."/>
            <person name="Gupta A."/>
            <person name="Wang C.C."/>
            <person name="Dunne R.L."/>
            <person name="Upcroft J.A."/>
            <person name="Upcroft P."/>
            <person name="White O."/>
            <person name="Salzberg S.L."/>
            <person name="Tang P."/>
            <person name="Chiu C.-H."/>
            <person name="Lee Y.-S."/>
            <person name="Embley T.M."/>
            <person name="Coombs G.H."/>
            <person name="Mottram J.C."/>
            <person name="Tachezy J."/>
            <person name="Fraser-Liggett C.M."/>
            <person name="Johnson P.J."/>
        </authorList>
    </citation>
    <scope>NUCLEOTIDE SEQUENCE [LARGE SCALE GENOMIC DNA]</scope>
    <source>
        <strain evidence="1">G3</strain>
    </source>
</reference>
<dbReference type="Proteomes" id="UP000001542">
    <property type="component" value="Unassembled WGS sequence"/>
</dbReference>
<gene>
    <name evidence="1" type="ORF">TVAG_354580</name>
</gene>
<dbReference type="VEuPathDB" id="TrichDB:TVAG_354580"/>
<dbReference type="VEuPathDB" id="TrichDB:TVAGG3_0833240"/>
<organism evidence="1 2">
    <name type="scientific">Trichomonas vaginalis (strain ATCC PRA-98 / G3)</name>
    <dbReference type="NCBI Taxonomy" id="412133"/>
    <lineage>
        <taxon>Eukaryota</taxon>
        <taxon>Metamonada</taxon>
        <taxon>Parabasalia</taxon>
        <taxon>Trichomonadida</taxon>
        <taxon>Trichomonadidae</taxon>
        <taxon>Trichomonas</taxon>
    </lineage>
</organism>
<dbReference type="AlphaFoldDB" id="A2FMZ0"/>
<protein>
    <submittedName>
        <fullName evidence="1">Uncharacterized protein</fullName>
    </submittedName>
</protein>
<name>A2FMZ0_TRIV3</name>
<dbReference type="RefSeq" id="XP_001306649.1">
    <property type="nucleotide sequence ID" value="XM_001306648.1"/>
</dbReference>
<keyword evidence="2" id="KW-1185">Reference proteome</keyword>
<evidence type="ECO:0000313" key="2">
    <source>
        <dbReference type="Proteomes" id="UP000001542"/>
    </source>
</evidence>
<sequence>MIIKFPNNFSFRGVQIENFKSKEDIVQYAYPLLSKIITIKSSTVIAEKIMQILLPTKGTFSMICDSFITFLLTTIQTLNTSPPLSYSLGIRRLIATNQGIPCVDFFKESSIVFWMKVDTVLASQISTRTSIFNTYIDDIEILELYIIQNILFLDLQHFYLNSEYISRTSEDSESIQFKLNT</sequence>
<proteinExistence type="predicted"/>
<dbReference type="EMBL" id="DS113895">
    <property type="protein sequence ID" value="EAX93719.1"/>
    <property type="molecule type" value="Genomic_DNA"/>
</dbReference>
<reference evidence="1" key="1">
    <citation type="submission" date="2006-10" db="EMBL/GenBank/DDBJ databases">
        <authorList>
            <person name="Amadeo P."/>
            <person name="Zhao Q."/>
            <person name="Wortman J."/>
            <person name="Fraser-Liggett C."/>
            <person name="Carlton J."/>
        </authorList>
    </citation>
    <scope>NUCLEOTIDE SEQUENCE</scope>
    <source>
        <strain evidence="1">G3</strain>
    </source>
</reference>
<evidence type="ECO:0000313" key="1">
    <source>
        <dbReference type="EMBL" id="EAX93719.1"/>
    </source>
</evidence>
<accession>A2FMZ0</accession>